<dbReference type="AlphaFoldDB" id="A0A3D9D2C6"/>
<gene>
    <name evidence="1" type="ORF">DRF60_20310</name>
</gene>
<name>A0A3D9D2C6_9FLAO</name>
<reference evidence="1 2" key="1">
    <citation type="journal article" date="2010" name="Syst. Appl. Microbiol.">
        <title>Four new species of Chryseobacterium from the rhizosphere of coastal sand dune plants, Chryseobacterium elymi sp. nov., Chryseobacterium hagamense sp. nov., Chryseobacterium lathyri sp. nov. and Chryseobacterium rhizosphaerae sp. nov.</title>
        <authorList>
            <person name="Cho S.H."/>
            <person name="Lee K.S."/>
            <person name="Shin D.S."/>
            <person name="Han J.H."/>
            <person name="Park K.S."/>
            <person name="Lee C.H."/>
            <person name="Park K.H."/>
            <person name="Kim S.B."/>
        </authorList>
    </citation>
    <scope>NUCLEOTIDE SEQUENCE [LARGE SCALE GENOMIC DNA]</scope>
    <source>
        <strain evidence="1 2">KCTC 22547</strain>
    </source>
</reference>
<protein>
    <submittedName>
        <fullName evidence="1">Uncharacterized protein</fullName>
    </submittedName>
</protein>
<proteinExistence type="predicted"/>
<dbReference type="EMBL" id="QNUH01000038">
    <property type="protein sequence ID" value="REC72160.1"/>
    <property type="molecule type" value="Genomic_DNA"/>
</dbReference>
<organism evidence="1 2">
    <name type="scientific">Chryseobacterium elymi</name>
    <dbReference type="NCBI Taxonomy" id="395936"/>
    <lineage>
        <taxon>Bacteria</taxon>
        <taxon>Pseudomonadati</taxon>
        <taxon>Bacteroidota</taxon>
        <taxon>Flavobacteriia</taxon>
        <taxon>Flavobacteriales</taxon>
        <taxon>Weeksellaceae</taxon>
        <taxon>Chryseobacterium group</taxon>
        <taxon>Chryseobacterium</taxon>
    </lineage>
</organism>
<dbReference type="Proteomes" id="UP000257030">
    <property type="component" value="Unassembled WGS sequence"/>
</dbReference>
<comment type="caution">
    <text evidence="1">The sequence shown here is derived from an EMBL/GenBank/DDBJ whole genome shotgun (WGS) entry which is preliminary data.</text>
</comment>
<dbReference type="RefSeq" id="WP_238640264.1">
    <property type="nucleotide sequence ID" value="NZ_QNUH01000038.1"/>
</dbReference>
<evidence type="ECO:0000313" key="1">
    <source>
        <dbReference type="EMBL" id="REC72160.1"/>
    </source>
</evidence>
<feature type="non-terminal residue" evidence="1">
    <location>
        <position position="1"/>
    </location>
</feature>
<sequence length="98" mass="11117">IKTIVMATKKHFFVSLEGVDLSDEQLKNIDRGIQNVVLSELSKIDNTQAFGAHRDFKGLLRPMKIKDWFPWGIIIFKPGIDIQSQVKTIQSQIKSYGG</sequence>
<evidence type="ECO:0000313" key="2">
    <source>
        <dbReference type="Proteomes" id="UP000257030"/>
    </source>
</evidence>
<accession>A0A3D9D2C6</accession>
<keyword evidence="2" id="KW-1185">Reference proteome</keyword>